<protein>
    <recommendedName>
        <fullName evidence="3">HEPN domain-containing protein</fullName>
    </recommendedName>
</protein>
<name>A0A2M8DDR2_9BACT</name>
<accession>A0A2M8DDR2</accession>
<dbReference type="EMBL" id="PFTH01000049">
    <property type="protein sequence ID" value="PJB89129.1"/>
    <property type="molecule type" value="Genomic_DNA"/>
</dbReference>
<dbReference type="AlphaFoldDB" id="A0A2M8DDR2"/>
<comment type="caution">
    <text evidence="1">The sequence shown here is derived from an EMBL/GenBank/DDBJ whole genome shotgun (WGS) entry which is preliminary data.</text>
</comment>
<dbReference type="Proteomes" id="UP000229706">
    <property type="component" value="Unassembled WGS sequence"/>
</dbReference>
<evidence type="ECO:0008006" key="3">
    <source>
        <dbReference type="Google" id="ProtNLM"/>
    </source>
</evidence>
<sequence length="92" mass="10671">MNLKKYLDKLSEQGFLKQEEIGFNQVRALLDSAFKNIKASRKNLSIDEETCYTMAYNAMIKIARALIFLQGFRPDDGQQHKTTNVYEKHQSP</sequence>
<evidence type="ECO:0000313" key="2">
    <source>
        <dbReference type="Proteomes" id="UP000229706"/>
    </source>
</evidence>
<evidence type="ECO:0000313" key="1">
    <source>
        <dbReference type="EMBL" id="PJB89129.1"/>
    </source>
</evidence>
<gene>
    <name evidence="1" type="ORF">CO083_01175</name>
</gene>
<proteinExistence type="predicted"/>
<dbReference type="Gene3D" id="1.20.120.330">
    <property type="entry name" value="Nucleotidyltransferases domain 2"/>
    <property type="match status" value="1"/>
</dbReference>
<organism evidence="1 2">
    <name type="scientific">Candidatus Roizmanbacteria bacterium CG_4_9_14_0_8_um_filter_34_12</name>
    <dbReference type="NCBI Taxonomy" id="1974840"/>
    <lineage>
        <taxon>Bacteria</taxon>
        <taxon>Candidatus Roizmaniibacteriota</taxon>
    </lineage>
</organism>
<reference evidence="2" key="1">
    <citation type="submission" date="2017-09" db="EMBL/GenBank/DDBJ databases">
        <title>Depth-based differentiation of microbial function through sediment-hosted aquifers and enrichment of novel symbionts in the deep terrestrial subsurface.</title>
        <authorList>
            <person name="Probst A.J."/>
            <person name="Ladd B."/>
            <person name="Jarett J.K."/>
            <person name="Geller-Mcgrath D.E."/>
            <person name="Sieber C.M.K."/>
            <person name="Emerson J.B."/>
            <person name="Anantharaman K."/>
            <person name="Thomas B.C."/>
            <person name="Malmstrom R."/>
            <person name="Stieglmeier M."/>
            <person name="Klingl A."/>
            <person name="Woyke T."/>
            <person name="Ryan C.M."/>
            <person name="Banfield J.F."/>
        </authorList>
    </citation>
    <scope>NUCLEOTIDE SEQUENCE [LARGE SCALE GENOMIC DNA]</scope>
</reference>